<gene>
    <name evidence="1" type="ORF">FA95DRAFT_1505786</name>
</gene>
<evidence type="ECO:0000313" key="2">
    <source>
        <dbReference type="Proteomes" id="UP000814033"/>
    </source>
</evidence>
<name>A0ACB8R347_9AGAM</name>
<sequence>MLHGLQLASVLPTIDVPFTSSPVEPGPVHVRAAFTNAQKLAEKAAGPSVQKGFEELVPPLYQDFRDVFDKASSERLPERRSWDHAIDL</sequence>
<dbReference type="EMBL" id="MU276524">
    <property type="protein sequence ID" value="KAI0038345.1"/>
    <property type="molecule type" value="Genomic_DNA"/>
</dbReference>
<protein>
    <submittedName>
        <fullName evidence="1">Uncharacterized protein</fullName>
    </submittedName>
</protein>
<evidence type="ECO:0000313" key="1">
    <source>
        <dbReference type="EMBL" id="KAI0038345.1"/>
    </source>
</evidence>
<organism evidence="1 2">
    <name type="scientific">Auriscalpium vulgare</name>
    <dbReference type="NCBI Taxonomy" id="40419"/>
    <lineage>
        <taxon>Eukaryota</taxon>
        <taxon>Fungi</taxon>
        <taxon>Dikarya</taxon>
        <taxon>Basidiomycota</taxon>
        <taxon>Agaricomycotina</taxon>
        <taxon>Agaricomycetes</taxon>
        <taxon>Russulales</taxon>
        <taxon>Auriscalpiaceae</taxon>
        <taxon>Auriscalpium</taxon>
    </lineage>
</organism>
<comment type="caution">
    <text evidence="1">The sequence shown here is derived from an EMBL/GenBank/DDBJ whole genome shotgun (WGS) entry which is preliminary data.</text>
</comment>
<dbReference type="Proteomes" id="UP000814033">
    <property type="component" value="Unassembled WGS sequence"/>
</dbReference>
<accession>A0ACB8R347</accession>
<reference evidence="1" key="2">
    <citation type="journal article" date="2022" name="New Phytol.">
        <title>Evolutionary transition to the ectomycorrhizal habit in the genomes of a hyperdiverse lineage of mushroom-forming fungi.</title>
        <authorList>
            <person name="Looney B."/>
            <person name="Miyauchi S."/>
            <person name="Morin E."/>
            <person name="Drula E."/>
            <person name="Courty P.E."/>
            <person name="Kohler A."/>
            <person name="Kuo A."/>
            <person name="LaButti K."/>
            <person name="Pangilinan J."/>
            <person name="Lipzen A."/>
            <person name="Riley R."/>
            <person name="Andreopoulos W."/>
            <person name="He G."/>
            <person name="Johnson J."/>
            <person name="Nolan M."/>
            <person name="Tritt A."/>
            <person name="Barry K.W."/>
            <person name="Grigoriev I.V."/>
            <person name="Nagy L.G."/>
            <person name="Hibbett D."/>
            <person name="Henrissat B."/>
            <person name="Matheny P.B."/>
            <person name="Labbe J."/>
            <person name="Martin F.M."/>
        </authorList>
    </citation>
    <scope>NUCLEOTIDE SEQUENCE</scope>
    <source>
        <strain evidence="1">FP105234-sp</strain>
    </source>
</reference>
<keyword evidence="2" id="KW-1185">Reference proteome</keyword>
<reference evidence="1" key="1">
    <citation type="submission" date="2021-02" db="EMBL/GenBank/DDBJ databases">
        <authorList>
            <consortium name="DOE Joint Genome Institute"/>
            <person name="Ahrendt S."/>
            <person name="Looney B.P."/>
            <person name="Miyauchi S."/>
            <person name="Morin E."/>
            <person name="Drula E."/>
            <person name="Courty P.E."/>
            <person name="Chicoki N."/>
            <person name="Fauchery L."/>
            <person name="Kohler A."/>
            <person name="Kuo A."/>
            <person name="Labutti K."/>
            <person name="Pangilinan J."/>
            <person name="Lipzen A."/>
            <person name="Riley R."/>
            <person name="Andreopoulos W."/>
            <person name="He G."/>
            <person name="Johnson J."/>
            <person name="Barry K.W."/>
            <person name="Grigoriev I.V."/>
            <person name="Nagy L."/>
            <person name="Hibbett D."/>
            <person name="Henrissat B."/>
            <person name="Matheny P.B."/>
            <person name="Labbe J."/>
            <person name="Martin F."/>
        </authorList>
    </citation>
    <scope>NUCLEOTIDE SEQUENCE</scope>
    <source>
        <strain evidence="1">FP105234-sp</strain>
    </source>
</reference>
<feature type="non-terminal residue" evidence="1">
    <location>
        <position position="88"/>
    </location>
</feature>
<proteinExistence type="predicted"/>